<accession>A0A6M3KXI2</accession>
<reference evidence="2" key="1">
    <citation type="submission" date="2020-03" db="EMBL/GenBank/DDBJ databases">
        <title>The deep terrestrial virosphere.</title>
        <authorList>
            <person name="Holmfeldt K."/>
            <person name="Nilsson E."/>
            <person name="Simone D."/>
            <person name="Lopez-Fernandez M."/>
            <person name="Wu X."/>
            <person name="de Brujin I."/>
            <person name="Lundin D."/>
            <person name="Andersson A."/>
            <person name="Bertilsson S."/>
            <person name="Dopson M."/>
        </authorList>
    </citation>
    <scope>NUCLEOTIDE SEQUENCE</scope>
    <source>
        <strain evidence="1">MM415A01688</strain>
        <strain evidence="2">MM415B02150</strain>
    </source>
</reference>
<gene>
    <name evidence="1" type="ORF">MM415A01688_0009</name>
    <name evidence="2" type="ORF">MM415B02150_0010</name>
</gene>
<proteinExistence type="predicted"/>
<dbReference type="EMBL" id="MT142609">
    <property type="protein sequence ID" value="QJA86005.1"/>
    <property type="molecule type" value="Genomic_DNA"/>
</dbReference>
<dbReference type="AlphaFoldDB" id="A0A6M3KXI2"/>
<name>A0A6M3KXI2_9ZZZZ</name>
<evidence type="ECO:0000313" key="2">
    <source>
        <dbReference type="EMBL" id="QJA86005.1"/>
    </source>
</evidence>
<sequence length="73" mass="8041">MSKQGEIEMALLSKVRSIRLWANSPNDPLSAKDDTSDILRYLDSKGVVIKDSSYEVHADGKICYPVESLIGGE</sequence>
<dbReference type="EMBL" id="MT142188">
    <property type="protein sequence ID" value="QJA75844.1"/>
    <property type="molecule type" value="Genomic_DNA"/>
</dbReference>
<evidence type="ECO:0000313" key="1">
    <source>
        <dbReference type="EMBL" id="QJA75844.1"/>
    </source>
</evidence>
<organism evidence="2">
    <name type="scientific">viral metagenome</name>
    <dbReference type="NCBI Taxonomy" id="1070528"/>
    <lineage>
        <taxon>unclassified sequences</taxon>
        <taxon>metagenomes</taxon>
        <taxon>organismal metagenomes</taxon>
    </lineage>
</organism>
<protein>
    <submittedName>
        <fullName evidence="2">Uncharacterized protein</fullName>
    </submittedName>
</protein>